<dbReference type="AlphaFoldDB" id="N2BCW8"/>
<dbReference type="EMBL" id="AQFT01000002">
    <property type="protein sequence ID" value="EMZ39552.1"/>
    <property type="molecule type" value="Genomic_DNA"/>
</dbReference>
<evidence type="ECO:0000313" key="1">
    <source>
        <dbReference type="EMBL" id="EMZ39552.1"/>
    </source>
</evidence>
<comment type="caution">
    <text evidence="1">The sequence shown here is derived from an EMBL/GenBank/DDBJ whole genome shotgun (WGS) entry which is preliminary data.</text>
</comment>
<dbReference type="eggNOG" id="COG4637">
    <property type="taxonomic scope" value="Bacteria"/>
</dbReference>
<name>N2BCW8_9FIRM</name>
<gene>
    <name evidence="1" type="ORF">C823_00064</name>
</gene>
<dbReference type="PATRIC" id="fig|1235802.3.peg.65"/>
<reference evidence="1 2" key="1">
    <citation type="journal article" date="2014" name="Genome Announc.">
        <title>Draft genome sequences of the altered schaedler flora, a defined bacterial community from gnotobiotic mice.</title>
        <authorList>
            <person name="Wannemuehler M.J."/>
            <person name="Overstreet A.M."/>
            <person name="Ward D.V."/>
            <person name="Phillips G.J."/>
        </authorList>
    </citation>
    <scope>NUCLEOTIDE SEQUENCE [LARGE SCALE GENOMIC DNA]</scope>
    <source>
        <strain evidence="1 2">ASF492</strain>
    </source>
</reference>
<keyword evidence="2" id="KW-1185">Reference proteome</keyword>
<dbReference type="Proteomes" id="UP000012589">
    <property type="component" value="Unassembled WGS sequence"/>
</dbReference>
<evidence type="ECO:0000313" key="2">
    <source>
        <dbReference type="Proteomes" id="UP000012589"/>
    </source>
</evidence>
<proteinExistence type="predicted"/>
<dbReference type="STRING" id="1235802.C823_00064"/>
<organism evidence="1 2">
    <name type="scientific">Eubacterium plexicaudatum ASF492</name>
    <dbReference type="NCBI Taxonomy" id="1235802"/>
    <lineage>
        <taxon>Bacteria</taxon>
        <taxon>Bacillati</taxon>
        <taxon>Bacillota</taxon>
        <taxon>Clostridia</taxon>
        <taxon>Eubacteriales</taxon>
        <taxon>Eubacteriaceae</taxon>
        <taxon>Eubacterium</taxon>
    </lineage>
</organism>
<accession>N2BCW8</accession>
<evidence type="ECO:0008006" key="3">
    <source>
        <dbReference type="Google" id="ProtNLM"/>
    </source>
</evidence>
<sequence>MNMLRELGSEQNIDVIITTHNPALLNAAGTSMIPFITVAHRDDNGQSKLTLLEDIEKLPKLLSSGNIGELAADGKIESALSGRKDNE</sequence>
<protein>
    <recommendedName>
        <fullName evidence="3">ATPase AAA-type core domain-containing protein</fullName>
    </recommendedName>
</protein>
<dbReference type="HOGENOM" id="CLU_2478717_0_0_9"/>